<sequence>MEAGVEDFQIQQKRKLLITFKVMPPCVMTTEQTLIGNNKAQARDLENDSGIWHKQHGTVPCKGQCAIPIGLGSRHLLCRAYHPDGILGFQSTWKGQVLPTPSPRGQSIQTPYAKLPRTPPAKRGSSITQKQGYGEMFNVEMTLVGSWRNKLVPKVPCLILAARSSGDKQKQKLMQKFAEYPASDLHDKNAAI</sequence>
<dbReference type="Proteomes" id="UP000322234">
    <property type="component" value="Unassembled WGS sequence"/>
</dbReference>
<organism evidence="2 3">
    <name type="scientific">Bos mutus</name>
    <name type="common">wild yak</name>
    <dbReference type="NCBI Taxonomy" id="72004"/>
    <lineage>
        <taxon>Eukaryota</taxon>
        <taxon>Metazoa</taxon>
        <taxon>Chordata</taxon>
        <taxon>Craniata</taxon>
        <taxon>Vertebrata</taxon>
        <taxon>Euteleostomi</taxon>
        <taxon>Mammalia</taxon>
        <taxon>Eutheria</taxon>
        <taxon>Laurasiatheria</taxon>
        <taxon>Artiodactyla</taxon>
        <taxon>Ruminantia</taxon>
        <taxon>Pecora</taxon>
        <taxon>Bovidae</taxon>
        <taxon>Bovinae</taxon>
        <taxon>Bos</taxon>
    </lineage>
</organism>
<dbReference type="AlphaFoldDB" id="A0A6B0RJL6"/>
<evidence type="ECO:0000313" key="3">
    <source>
        <dbReference type="Proteomes" id="UP000322234"/>
    </source>
</evidence>
<keyword evidence="3" id="KW-1185">Reference proteome</keyword>
<gene>
    <name evidence="2" type="ORF">E5288_WYG001933</name>
</gene>
<feature type="region of interest" description="Disordered" evidence="1">
    <location>
        <begin position="100"/>
        <end position="127"/>
    </location>
</feature>
<reference evidence="2" key="1">
    <citation type="submission" date="2019-10" db="EMBL/GenBank/DDBJ databases">
        <title>The sequence and de novo assembly of the wild yak genome.</title>
        <authorList>
            <person name="Liu Y."/>
        </authorList>
    </citation>
    <scope>NUCLEOTIDE SEQUENCE [LARGE SCALE GENOMIC DNA]</scope>
    <source>
        <strain evidence="2">WY2019</strain>
    </source>
</reference>
<evidence type="ECO:0000313" key="2">
    <source>
        <dbReference type="EMBL" id="MXQ90260.1"/>
    </source>
</evidence>
<proteinExistence type="predicted"/>
<accession>A0A6B0RJL6</accession>
<comment type="caution">
    <text evidence="2">The sequence shown here is derived from an EMBL/GenBank/DDBJ whole genome shotgun (WGS) entry which is preliminary data.</text>
</comment>
<name>A0A6B0RJL6_9CETA</name>
<dbReference type="EMBL" id="VBQZ03000062">
    <property type="protein sequence ID" value="MXQ90260.1"/>
    <property type="molecule type" value="Genomic_DNA"/>
</dbReference>
<protein>
    <submittedName>
        <fullName evidence="2">Uncharacterized protein</fullName>
    </submittedName>
</protein>
<evidence type="ECO:0000256" key="1">
    <source>
        <dbReference type="SAM" id="MobiDB-lite"/>
    </source>
</evidence>